<dbReference type="RefSeq" id="XP_018145041.1">
    <property type="nucleotide sequence ID" value="XM_018283811.1"/>
</dbReference>
<dbReference type="InterPro" id="IPR002575">
    <property type="entry name" value="Aminoglycoside_PTrfase"/>
</dbReference>
<gene>
    <name evidence="2" type="ORF">VFPPC_04459</name>
</gene>
<name>A0A179FSS9_METCM</name>
<dbReference type="InterPro" id="IPR051678">
    <property type="entry name" value="AGP_Transferase"/>
</dbReference>
<accession>A0A179FSS9</accession>
<organism evidence="2 3">
    <name type="scientific">Pochonia chlamydosporia 170</name>
    <dbReference type="NCBI Taxonomy" id="1380566"/>
    <lineage>
        <taxon>Eukaryota</taxon>
        <taxon>Fungi</taxon>
        <taxon>Dikarya</taxon>
        <taxon>Ascomycota</taxon>
        <taxon>Pezizomycotina</taxon>
        <taxon>Sordariomycetes</taxon>
        <taxon>Hypocreomycetidae</taxon>
        <taxon>Hypocreales</taxon>
        <taxon>Clavicipitaceae</taxon>
        <taxon>Pochonia</taxon>
    </lineage>
</organism>
<proteinExistence type="predicted"/>
<protein>
    <submittedName>
        <fullName evidence="2">Phosphotransferase enzyme family domain-containing protein</fullName>
    </submittedName>
</protein>
<dbReference type="STRING" id="1380566.A0A179FSS9"/>
<dbReference type="Proteomes" id="UP000078397">
    <property type="component" value="Unassembled WGS sequence"/>
</dbReference>
<dbReference type="EMBL" id="LSBJ02000003">
    <property type="protein sequence ID" value="OAQ68191.1"/>
    <property type="molecule type" value="Genomic_DNA"/>
</dbReference>
<dbReference type="AlphaFoldDB" id="A0A179FSS9"/>
<dbReference type="OrthoDB" id="2906425at2759"/>
<reference evidence="2 3" key="1">
    <citation type="journal article" date="2016" name="PLoS Pathog.">
        <title>Biosynthesis of antibiotic leucinostatins in bio-control fungus Purpureocillium lilacinum and their inhibition on phytophthora revealed by genome mining.</title>
        <authorList>
            <person name="Wang G."/>
            <person name="Liu Z."/>
            <person name="Lin R."/>
            <person name="Li E."/>
            <person name="Mao Z."/>
            <person name="Ling J."/>
            <person name="Yang Y."/>
            <person name="Yin W.B."/>
            <person name="Xie B."/>
        </authorList>
    </citation>
    <scope>NUCLEOTIDE SEQUENCE [LARGE SCALE GENOMIC DNA]</scope>
    <source>
        <strain evidence="2">170</strain>
    </source>
</reference>
<dbReference type="Pfam" id="PF01636">
    <property type="entry name" value="APH"/>
    <property type="match status" value="1"/>
</dbReference>
<dbReference type="PANTHER" id="PTHR21310">
    <property type="entry name" value="AMINOGLYCOSIDE PHOSPHOTRANSFERASE-RELATED-RELATED"/>
    <property type="match status" value="1"/>
</dbReference>
<dbReference type="GeneID" id="28847805"/>
<dbReference type="InterPro" id="IPR011009">
    <property type="entry name" value="Kinase-like_dom_sf"/>
</dbReference>
<evidence type="ECO:0000313" key="3">
    <source>
        <dbReference type="Proteomes" id="UP000078397"/>
    </source>
</evidence>
<dbReference type="PANTHER" id="PTHR21310:SF15">
    <property type="entry name" value="AMINOGLYCOSIDE PHOSPHOTRANSFERASE DOMAIN-CONTAINING PROTEIN"/>
    <property type="match status" value="1"/>
</dbReference>
<dbReference type="SUPFAM" id="SSF56112">
    <property type="entry name" value="Protein kinase-like (PK-like)"/>
    <property type="match status" value="1"/>
</dbReference>
<dbReference type="GO" id="GO:0016740">
    <property type="term" value="F:transferase activity"/>
    <property type="evidence" value="ECO:0007669"/>
    <property type="project" value="UniProtKB-KW"/>
</dbReference>
<evidence type="ECO:0000313" key="2">
    <source>
        <dbReference type="EMBL" id="OAQ68191.1"/>
    </source>
</evidence>
<comment type="caution">
    <text evidence="2">The sequence shown here is derived from an EMBL/GenBank/DDBJ whole genome shotgun (WGS) entry which is preliminary data.</text>
</comment>
<dbReference type="KEGG" id="pchm:VFPPC_04459"/>
<feature type="domain" description="Aminoglycoside phosphotransferase" evidence="1">
    <location>
        <begin position="31"/>
        <end position="204"/>
    </location>
</feature>
<sequence>MPTTFTLPPENEIIPAVQAQLTFRKEADSFRLRREAEAMEYIRSRTPIPIPSILDMHIDINDDQPGWILMERIPGRQLDDAWPTMTETAKARCISELQSYLHQLHSLRPPGSGWIGSCSGGPAYDHRLDNMTTCGPFATIPEFNDFLVAPVKNCPRQEWVAKYRNMLRDDYSIIFAHADLSGENILVDPTNGCVTGIVDREMAGFWPE</sequence>
<keyword evidence="3" id="KW-1185">Reference proteome</keyword>
<evidence type="ECO:0000259" key="1">
    <source>
        <dbReference type="Pfam" id="PF01636"/>
    </source>
</evidence>
<dbReference type="Gene3D" id="3.90.1200.10">
    <property type="match status" value="1"/>
</dbReference>